<dbReference type="Gene3D" id="3.40.50.410">
    <property type="entry name" value="von Willebrand factor, type A domain"/>
    <property type="match status" value="1"/>
</dbReference>
<name>A0A372INA8_9BACT</name>
<comment type="caution">
    <text evidence="3">The sequence shown here is derived from an EMBL/GenBank/DDBJ whole genome shotgun (WGS) entry which is preliminary data.</text>
</comment>
<feature type="chain" id="PRO_5016613088" evidence="1">
    <location>
        <begin position="19"/>
        <end position="364"/>
    </location>
</feature>
<protein>
    <submittedName>
        <fullName evidence="3">VWA domain-containing protein</fullName>
    </submittedName>
</protein>
<dbReference type="RefSeq" id="WP_117300673.1">
    <property type="nucleotide sequence ID" value="NZ_QVQT02000004.1"/>
</dbReference>
<dbReference type="InterPro" id="IPR002035">
    <property type="entry name" value="VWF_A"/>
</dbReference>
<evidence type="ECO:0000313" key="3">
    <source>
        <dbReference type="EMBL" id="RFU16375.1"/>
    </source>
</evidence>
<evidence type="ECO:0000259" key="2">
    <source>
        <dbReference type="Pfam" id="PF13519"/>
    </source>
</evidence>
<dbReference type="CDD" id="cd00198">
    <property type="entry name" value="vWFA"/>
    <property type="match status" value="1"/>
</dbReference>
<dbReference type="OrthoDB" id="106674at2"/>
<proteinExistence type="predicted"/>
<dbReference type="Proteomes" id="UP000264702">
    <property type="component" value="Unassembled WGS sequence"/>
</dbReference>
<dbReference type="Pfam" id="PF13519">
    <property type="entry name" value="VWA_2"/>
    <property type="match status" value="1"/>
</dbReference>
<dbReference type="NCBIfam" id="TIGR03436">
    <property type="entry name" value="acidobact_VWFA"/>
    <property type="match status" value="1"/>
</dbReference>
<accession>A0A372INA8</accession>
<gene>
    <name evidence="3" type="ORF">D0Y96_13385</name>
</gene>
<feature type="domain" description="VWFA" evidence="2">
    <location>
        <begin position="108"/>
        <end position="186"/>
    </location>
</feature>
<organism evidence="3 4">
    <name type="scientific">Paracidobacterium acidisoli</name>
    <dbReference type="NCBI Taxonomy" id="2303751"/>
    <lineage>
        <taxon>Bacteria</taxon>
        <taxon>Pseudomonadati</taxon>
        <taxon>Acidobacteriota</taxon>
        <taxon>Terriglobia</taxon>
        <taxon>Terriglobales</taxon>
        <taxon>Acidobacteriaceae</taxon>
        <taxon>Paracidobacterium</taxon>
    </lineage>
</organism>
<keyword evidence="1" id="KW-0732">Signal</keyword>
<evidence type="ECO:0000256" key="1">
    <source>
        <dbReference type="SAM" id="SignalP"/>
    </source>
</evidence>
<reference evidence="3 4" key="1">
    <citation type="submission" date="2018-08" db="EMBL/GenBank/DDBJ databases">
        <title>Acidipila sp. 4G-K13, an acidobacterium isolated from forest soil.</title>
        <authorList>
            <person name="Gao Z.-H."/>
            <person name="Qiu L.-H."/>
        </authorList>
    </citation>
    <scope>NUCLEOTIDE SEQUENCE [LARGE SCALE GENOMIC DNA]</scope>
    <source>
        <strain evidence="3 4">4G-K13</strain>
    </source>
</reference>
<feature type="signal peptide" evidence="1">
    <location>
        <begin position="1"/>
        <end position="18"/>
    </location>
</feature>
<dbReference type="SUPFAM" id="SSF53300">
    <property type="entry name" value="vWA-like"/>
    <property type="match status" value="1"/>
</dbReference>
<keyword evidence="4" id="KW-1185">Reference proteome</keyword>
<dbReference type="InterPro" id="IPR017802">
    <property type="entry name" value="VWFA-rel_acidobac-type"/>
</dbReference>
<evidence type="ECO:0000313" key="4">
    <source>
        <dbReference type="Proteomes" id="UP000264702"/>
    </source>
</evidence>
<dbReference type="EMBL" id="QVQT01000004">
    <property type="protein sequence ID" value="RFU16375.1"/>
    <property type="molecule type" value="Genomic_DNA"/>
</dbReference>
<dbReference type="InterPro" id="IPR036465">
    <property type="entry name" value="vWFA_dom_sf"/>
</dbReference>
<sequence length="364" mass="38979">MKLPATVLVLAFASVGMAAQNQIAPVTTEPTITLKSEANLVLVPTWVTTQTGETVFSLTSQNFSLLDNGVPQKVTIDDDINPSPLSIVVAIETGGYGRQEIASLGGVETMVEAIVGERPHEIALVTFDSQPHLIQDFTPVTEDIGAAIQGIQPGDHDAAILDGLQYAVKMLQSRSASNRRIVLLISETFDHGSQAKADEVFQTLRSSNTPIYSVAFSTTQAEVHETLTTPSPGRAKKMRCLQENPGAPPGTCRGYGALGRLLVLASRAGQDDDGSESNVAQTAAAATGGKYLPFDARGGRKDLEKKLYSIANDLPNRYILSFRPMSPTPGLHNLQVSVQGHPELQVSSRSTYWVRDTSTTQPNP</sequence>
<dbReference type="AlphaFoldDB" id="A0A372INA8"/>